<dbReference type="SUPFAM" id="SSF48452">
    <property type="entry name" value="TPR-like"/>
    <property type="match status" value="2"/>
</dbReference>
<accession>A0A5M3W5G9</accession>
<dbReference type="PANTHER" id="PTHR10098">
    <property type="entry name" value="RAPSYN-RELATED"/>
    <property type="match status" value="1"/>
</dbReference>
<sequence>MWLGSRSLGRSVADRPLSSRLVRLAEQGLTLLRDEDGDEVRAWLQIILGQALSSADEGNRVINLERAIGILVRVARAVSRQERPEGWAVAQFEAGRVYEMRDIGDRWANQELAMRYFRAALEEATPDRDPTLFGRAQTALAKVLMERGTQLGREPVEEGIALLEQVVARLDPAGFKELWCDAQSALAGAYNVREAGDPAVNLERALRIYRRIDAVESAETDPEQWANTQVRLGVLLMKRSRGDRLDNHRLAREHFTGALEVYLRVGDRDEASSTYDKLSIVAGTFGEHEEQLRLLRAALADRSRQGAPHLWARTALKLGAVLLDHPEAADSGDLLATRRQGLQLVEDGVAAYEDVVTVGEHGMALYRLAVARRRMREWDPAVSRTDEIAALEAAVAKLRGRFDMLVTVAADLGDALAERGEWARAAQAYELAVAAADELFRACLVSTSRRRRLTFTGNLHQRAAYALARAGRPGDAVLCLEQGRTRTFNEALSPDQDQLRQVARTDPEIHAAYLRAAEAAQDLAARNRELGRFTSAVDGGRAVDSAEYTLGEQVERVRAELADAIAGVRALPGMNAFLREVTMADVTMATRPEEPVVYLAATPSGSVGLIVRHPDDQGPPLDVVWAPLTSERAEAAAREIAEVGRTNGRGLRALLTLLGDELVGPLADRLGPAEALGGDLGGDLGGALGGDSGGGLGGSLAEGPVAGLVVVACGALAHLPLHAATLPGTGEPLAGTHAVAYAPSVRLLLAARRRAEATQPPPVLVAAYDTGQGGGILAEPEATALLGVFGGGRRVTGGLLGELPSGTHIHLACHGGYVPEDPLASGLDLHGGRITLADLLDARPRPLERARLVTLSACETAMIDAGLPDEVVGLPAGILLAGGAGVVCTQWEARDSAAVLLMIAFYRRLLGSGAPARSLRAAQAWLRSATVADILAEEWLPAELRRRLAAPGVPERPFRHPYMWAPFVLVGV</sequence>
<evidence type="ECO:0000313" key="2">
    <source>
        <dbReference type="EMBL" id="GES02411.1"/>
    </source>
</evidence>
<dbReference type="Pfam" id="PF12770">
    <property type="entry name" value="CHAT"/>
    <property type="match status" value="1"/>
</dbReference>
<name>A0A5M3W5G9_9ACTN</name>
<gene>
    <name evidence="2" type="ORF">Acor_44770</name>
</gene>
<feature type="domain" description="CHAT" evidence="1">
    <location>
        <begin position="701"/>
        <end position="971"/>
    </location>
</feature>
<keyword evidence="3" id="KW-1185">Reference proteome</keyword>
<dbReference type="InterPro" id="IPR011990">
    <property type="entry name" value="TPR-like_helical_dom_sf"/>
</dbReference>
<proteinExistence type="predicted"/>
<evidence type="ECO:0000259" key="1">
    <source>
        <dbReference type="Pfam" id="PF12770"/>
    </source>
</evidence>
<comment type="caution">
    <text evidence="2">The sequence shown here is derived from an EMBL/GenBank/DDBJ whole genome shotgun (WGS) entry which is preliminary data.</text>
</comment>
<evidence type="ECO:0000313" key="3">
    <source>
        <dbReference type="Proteomes" id="UP000334990"/>
    </source>
</evidence>
<organism evidence="2 3">
    <name type="scientific">Acrocarpospora corrugata</name>
    <dbReference type="NCBI Taxonomy" id="35763"/>
    <lineage>
        <taxon>Bacteria</taxon>
        <taxon>Bacillati</taxon>
        <taxon>Actinomycetota</taxon>
        <taxon>Actinomycetes</taxon>
        <taxon>Streptosporangiales</taxon>
        <taxon>Streptosporangiaceae</taxon>
        <taxon>Acrocarpospora</taxon>
    </lineage>
</organism>
<protein>
    <recommendedName>
        <fullName evidence="1">CHAT domain-containing protein</fullName>
    </recommendedName>
</protein>
<dbReference type="Gene3D" id="1.25.40.10">
    <property type="entry name" value="Tetratricopeptide repeat domain"/>
    <property type="match status" value="1"/>
</dbReference>
<reference evidence="2 3" key="1">
    <citation type="submission" date="2019-10" db="EMBL/GenBank/DDBJ databases">
        <title>Whole genome shotgun sequence of Acrocarpospora corrugata NBRC 13972.</title>
        <authorList>
            <person name="Ichikawa N."/>
            <person name="Kimura A."/>
            <person name="Kitahashi Y."/>
            <person name="Komaki H."/>
            <person name="Oguchi A."/>
        </authorList>
    </citation>
    <scope>NUCLEOTIDE SEQUENCE [LARGE SCALE GENOMIC DNA]</scope>
    <source>
        <strain evidence="2 3">NBRC 13972</strain>
    </source>
</reference>
<dbReference type="InterPro" id="IPR024983">
    <property type="entry name" value="CHAT_dom"/>
</dbReference>
<dbReference type="EMBL" id="BLAD01000058">
    <property type="protein sequence ID" value="GES02411.1"/>
    <property type="molecule type" value="Genomic_DNA"/>
</dbReference>
<dbReference type="AlphaFoldDB" id="A0A5M3W5G9"/>
<dbReference type="Proteomes" id="UP000334990">
    <property type="component" value="Unassembled WGS sequence"/>
</dbReference>